<dbReference type="PIRSF" id="PIRSF004555">
    <property type="entry name" value="UCP004555"/>
    <property type="match status" value="1"/>
</dbReference>
<dbReference type="PANTHER" id="PTHR33449:SF1">
    <property type="entry name" value="NUCLEOID-ASSOCIATED PROTEIN YBAB"/>
    <property type="match status" value="1"/>
</dbReference>
<comment type="caution">
    <text evidence="3">The sequence shown here is derived from an EMBL/GenBank/DDBJ whole genome shotgun (WGS) entry which is preliminary data.</text>
</comment>
<evidence type="ECO:0000256" key="2">
    <source>
        <dbReference type="HAMAP-Rule" id="MF_00274"/>
    </source>
</evidence>
<dbReference type="HAMAP" id="MF_00274">
    <property type="entry name" value="DNA_YbaB_EbfC"/>
    <property type="match status" value="1"/>
</dbReference>
<evidence type="ECO:0000313" key="3">
    <source>
        <dbReference type="EMBL" id="ERF61442.1"/>
    </source>
</evidence>
<dbReference type="EMBL" id="AUZJ01000013">
    <property type="protein sequence ID" value="ERF61442.1"/>
    <property type="molecule type" value="Genomic_DNA"/>
</dbReference>
<evidence type="ECO:0000313" key="4">
    <source>
        <dbReference type="EMBL" id="ERK04584.1"/>
    </source>
</evidence>
<dbReference type="GO" id="GO:0003677">
    <property type="term" value="F:DNA binding"/>
    <property type="evidence" value="ECO:0007669"/>
    <property type="project" value="UniProtKB-UniRule"/>
</dbReference>
<dbReference type="PATRIC" id="fig|1125725.3.peg.557"/>
<evidence type="ECO:0000313" key="6">
    <source>
        <dbReference type="Proteomes" id="UP000016646"/>
    </source>
</evidence>
<dbReference type="InterPro" id="IPR036894">
    <property type="entry name" value="YbaB-like_sf"/>
</dbReference>
<dbReference type="Proteomes" id="UP000016412">
    <property type="component" value="Unassembled WGS sequence"/>
</dbReference>
<dbReference type="OrthoDB" id="9795263at2"/>
<dbReference type="InterPro" id="IPR004401">
    <property type="entry name" value="YbaB/EbfC"/>
</dbReference>
<protein>
    <recommendedName>
        <fullName evidence="2">Nucleoid-associated protein HMPREF0860_0839</fullName>
    </recommendedName>
</protein>
<comment type="subcellular location">
    <subcellularLocation>
        <location evidence="2">Cytoplasm</location>
        <location evidence="2">Nucleoid</location>
    </subcellularLocation>
</comment>
<name>U2MZI1_TRESO</name>
<keyword evidence="1 2" id="KW-0238">DNA-binding</keyword>
<dbReference type="AlphaFoldDB" id="U2MZI1"/>
<keyword evidence="6" id="KW-1185">Reference proteome</keyword>
<dbReference type="GO" id="GO:0005829">
    <property type="term" value="C:cytosol"/>
    <property type="evidence" value="ECO:0007669"/>
    <property type="project" value="TreeGrafter"/>
</dbReference>
<evidence type="ECO:0000256" key="1">
    <source>
        <dbReference type="ARBA" id="ARBA00023125"/>
    </source>
</evidence>
<accession>U2MZI1</accession>
<keyword evidence="2" id="KW-0963">Cytoplasm</keyword>
<dbReference type="SUPFAM" id="SSF82607">
    <property type="entry name" value="YbaB-like"/>
    <property type="match status" value="1"/>
</dbReference>
<evidence type="ECO:0000313" key="5">
    <source>
        <dbReference type="Proteomes" id="UP000016412"/>
    </source>
</evidence>
<dbReference type="eggNOG" id="COG0718">
    <property type="taxonomic scope" value="Bacteria"/>
</dbReference>
<dbReference type="Pfam" id="PF02575">
    <property type="entry name" value="YbaB_DNA_bd"/>
    <property type="match status" value="1"/>
</dbReference>
<comment type="similarity">
    <text evidence="2">Belongs to the YbaB/EbfC family.</text>
</comment>
<organism evidence="3 5">
    <name type="scientific">Treponema socranskii subsp. socranskii VPI DR56BR1116 = ATCC 35536</name>
    <dbReference type="NCBI Taxonomy" id="1125725"/>
    <lineage>
        <taxon>Bacteria</taxon>
        <taxon>Pseudomonadati</taxon>
        <taxon>Spirochaetota</taxon>
        <taxon>Spirochaetia</taxon>
        <taxon>Spirochaetales</taxon>
        <taxon>Treponemataceae</taxon>
        <taxon>Treponema</taxon>
    </lineage>
</organism>
<dbReference type="RefSeq" id="WP_021329744.1">
    <property type="nucleotide sequence ID" value="NZ_AUZJ01000013.1"/>
</dbReference>
<dbReference type="NCBIfam" id="TIGR00103">
    <property type="entry name" value="DNA_YbaB_EbfC"/>
    <property type="match status" value="1"/>
</dbReference>
<dbReference type="PANTHER" id="PTHR33449">
    <property type="entry name" value="NUCLEOID-ASSOCIATED PROTEIN YBAB"/>
    <property type="match status" value="1"/>
</dbReference>
<dbReference type="GO" id="GO:0043590">
    <property type="term" value="C:bacterial nucleoid"/>
    <property type="evidence" value="ECO:0007669"/>
    <property type="project" value="UniProtKB-UniRule"/>
</dbReference>
<comment type="function">
    <text evidence="2">Binds to DNA and alters its conformation. May be involved in regulation of gene expression, nucleoid organization and DNA protection.</text>
</comment>
<proteinExistence type="inferred from homology"/>
<dbReference type="Gene3D" id="3.30.1310.10">
    <property type="entry name" value="Nucleoid-associated protein YbaB-like domain"/>
    <property type="match status" value="1"/>
</dbReference>
<dbReference type="EMBL" id="AVQI01000020">
    <property type="protein sequence ID" value="ERK04584.1"/>
    <property type="molecule type" value="Genomic_DNA"/>
</dbReference>
<sequence length="103" mass="11108">MNPFELLQNTAKLKEEAQKMQNELAALSVDGSSGGKMVTVTVNGKMEMTAIHIDPICVDKRDVAMLEDLIVAAHHDAIANIQERIKAKTGSLLQGLNIPGLNV</sequence>
<comment type="subunit">
    <text evidence="2">Homodimer.</text>
</comment>
<dbReference type="STRING" id="1125725.HMPREF1325_2115"/>
<reference evidence="5 6" key="1">
    <citation type="submission" date="2013-08" db="EMBL/GenBank/DDBJ databases">
        <authorList>
            <person name="Durkin A.S."/>
            <person name="Haft D.R."/>
            <person name="McCorrison J."/>
            <person name="Torralba M."/>
            <person name="Gillis M."/>
            <person name="Haft D.H."/>
            <person name="Methe B."/>
            <person name="Sutton G."/>
            <person name="Nelson K.E."/>
        </authorList>
    </citation>
    <scope>NUCLEOTIDE SEQUENCE [LARGE SCALE GENOMIC DNA]</scope>
    <source>
        <strain evidence="4 6">ATCC 35536</strain>
        <strain evidence="3 5">VPI DR56BR1116</strain>
    </source>
</reference>
<gene>
    <name evidence="4" type="ORF">HMPREF0860_0839</name>
    <name evidence="3" type="ORF">HMPREF1325_2115</name>
</gene>
<dbReference type="Proteomes" id="UP000016646">
    <property type="component" value="Unassembled WGS sequence"/>
</dbReference>